<evidence type="ECO:0000313" key="1">
    <source>
        <dbReference type="EMBL" id="OBQ37791.1"/>
    </source>
</evidence>
<reference evidence="1 2" key="1">
    <citation type="submission" date="2015-09" db="EMBL/GenBank/DDBJ databases">
        <title>Aphanizomenon flos-aquae WA102.</title>
        <authorList>
            <person name="Driscoll C."/>
        </authorList>
    </citation>
    <scope>NUCLEOTIDE SEQUENCE [LARGE SCALE GENOMIC DNA]</scope>
    <source>
        <strain evidence="1">WA102</strain>
    </source>
</reference>
<sequence length="142" mass="15097">SSSAALERPSGFPFLVLRRLGVDLQHAVPALLNILERSQVRIADRARLDVGVDLLGRPAEDAVEDQVAGRQADLGVGVVGKLDDLPADVRQGGLEDLAAFLRHGAPASWVSGAARREAAILVSGDVAHLRLLITPCWQDVIL</sequence>
<gene>
    <name evidence="1" type="ORF">AN484_24715</name>
</gene>
<dbReference type="Proteomes" id="UP000092093">
    <property type="component" value="Unassembled WGS sequence"/>
</dbReference>
<feature type="non-terminal residue" evidence="1">
    <location>
        <position position="1"/>
    </location>
</feature>
<accession>A0A1B7WKZ5</accession>
<organism evidence="1 2">
    <name type="scientific">Aphanizomenon flos-aquae WA102</name>
    <dbReference type="NCBI Taxonomy" id="1710896"/>
    <lineage>
        <taxon>Bacteria</taxon>
        <taxon>Bacillati</taxon>
        <taxon>Cyanobacteriota</taxon>
        <taxon>Cyanophyceae</taxon>
        <taxon>Nostocales</taxon>
        <taxon>Aphanizomenonaceae</taxon>
        <taxon>Aphanizomenon</taxon>
    </lineage>
</organism>
<proteinExistence type="predicted"/>
<protein>
    <submittedName>
        <fullName evidence="1">Uncharacterized protein</fullName>
    </submittedName>
</protein>
<name>A0A1B7WKZ5_APHFL</name>
<dbReference type="AlphaFoldDB" id="A0A1B7WKZ5"/>
<evidence type="ECO:0000313" key="2">
    <source>
        <dbReference type="Proteomes" id="UP000092093"/>
    </source>
</evidence>
<dbReference type="EMBL" id="LJOW01000249">
    <property type="protein sequence ID" value="OBQ37791.1"/>
    <property type="molecule type" value="Genomic_DNA"/>
</dbReference>
<comment type="caution">
    <text evidence="1">The sequence shown here is derived from an EMBL/GenBank/DDBJ whole genome shotgun (WGS) entry which is preliminary data.</text>
</comment>